<dbReference type="RefSeq" id="XP_007768356.1">
    <property type="nucleotide sequence ID" value="XM_007770166.1"/>
</dbReference>
<reference evidence="3" key="1">
    <citation type="journal article" date="2012" name="Science">
        <title>The Paleozoic origin of enzymatic lignin decomposition reconstructed from 31 fungal genomes.</title>
        <authorList>
            <person name="Floudas D."/>
            <person name="Binder M."/>
            <person name="Riley R."/>
            <person name="Barry K."/>
            <person name="Blanchette R.A."/>
            <person name="Henrissat B."/>
            <person name="Martinez A.T."/>
            <person name="Otillar R."/>
            <person name="Spatafora J.W."/>
            <person name="Yadav J.S."/>
            <person name="Aerts A."/>
            <person name="Benoit I."/>
            <person name="Boyd A."/>
            <person name="Carlson A."/>
            <person name="Copeland A."/>
            <person name="Coutinho P.M."/>
            <person name="de Vries R.P."/>
            <person name="Ferreira P."/>
            <person name="Findley K."/>
            <person name="Foster B."/>
            <person name="Gaskell J."/>
            <person name="Glotzer D."/>
            <person name="Gorecki P."/>
            <person name="Heitman J."/>
            <person name="Hesse C."/>
            <person name="Hori C."/>
            <person name="Igarashi K."/>
            <person name="Jurgens J.A."/>
            <person name="Kallen N."/>
            <person name="Kersten P."/>
            <person name="Kohler A."/>
            <person name="Kuees U."/>
            <person name="Kumar T.K.A."/>
            <person name="Kuo A."/>
            <person name="LaButti K."/>
            <person name="Larrondo L.F."/>
            <person name="Lindquist E."/>
            <person name="Ling A."/>
            <person name="Lombard V."/>
            <person name="Lucas S."/>
            <person name="Lundell T."/>
            <person name="Martin R."/>
            <person name="McLaughlin D.J."/>
            <person name="Morgenstern I."/>
            <person name="Morin E."/>
            <person name="Murat C."/>
            <person name="Nagy L.G."/>
            <person name="Nolan M."/>
            <person name="Ohm R.A."/>
            <person name="Patyshakuliyeva A."/>
            <person name="Rokas A."/>
            <person name="Ruiz-Duenas F.J."/>
            <person name="Sabat G."/>
            <person name="Salamov A."/>
            <person name="Samejima M."/>
            <person name="Schmutz J."/>
            <person name="Slot J.C."/>
            <person name="St John F."/>
            <person name="Stenlid J."/>
            <person name="Sun H."/>
            <person name="Sun S."/>
            <person name="Syed K."/>
            <person name="Tsang A."/>
            <person name="Wiebenga A."/>
            <person name="Young D."/>
            <person name="Pisabarro A."/>
            <person name="Eastwood D.C."/>
            <person name="Martin F."/>
            <person name="Cullen D."/>
            <person name="Grigoriev I.V."/>
            <person name="Hibbett D.S."/>
        </authorList>
    </citation>
    <scope>NUCLEOTIDE SEQUENCE [LARGE SCALE GENOMIC DNA]</scope>
    <source>
        <strain evidence="3">RWD-64-598 SS2</strain>
    </source>
</reference>
<feature type="compositionally biased region" description="Basic and acidic residues" evidence="1">
    <location>
        <begin position="50"/>
        <end position="67"/>
    </location>
</feature>
<feature type="region of interest" description="Disordered" evidence="1">
    <location>
        <begin position="1"/>
        <end position="87"/>
    </location>
</feature>
<gene>
    <name evidence="2" type="ORF">CONPUDRAFT_89975</name>
</gene>
<comment type="caution">
    <text evidence="2">The sequence shown here is derived from an EMBL/GenBank/DDBJ whole genome shotgun (WGS) entry which is preliminary data.</text>
</comment>
<dbReference type="OrthoDB" id="2726318at2759"/>
<accession>A0A5M3MP01</accession>
<sequence>MNSPDPGSPTSTDSNSSGSPPPDDFQLSSQPVQMMSGGPAGPSSSKRRLHDGGAPRRDPKSRRREDAMGGPASRFKEGHGMRKDKEELVDTGLAEQLKKEFGDPFQEAHIKSLS</sequence>
<evidence type="ECO:0000313" key="3">
    <source>
        <dbReference type="Proteomes" id="UP000053558"/>
    </source>
</evidence>
<evidence type="ECO:0000313" key="2">
    <source>
        <dbReference type="EMBL" id="EIW80898.1"/>
    </source>
</evidence>
<proteinExistence type="predicted"/>
<evidence type="ECO:0000256" key="1">
    <source>
        <dbReference type="SAM" id="MobiDB-lite"/>
    </source>
</evidence>
<protein>
    <submittedName>
        <fullName evidence="2">Uncharacterized protein</fullName>
    </submittedName>
</protein>
<dbReference type="OMA" id="EFGDPFQ"/>
<dbReference type="AlphaFoldDB" id="A0A5M3MP01"/>
<name>A0A5M3MP01_CONPW</name>
<organism evidence="2 3">
    <name type="scientific">Coniophora puteana (strain RWD-64-598)</name>
    <name type="common">Brown rot fungus</name>
    <dbReference type="NCBI Taxonomy" id="741705"/>
    <lineage>
        <taxon>Eukaryota</taxon>
        <taxon>Fungi</taxon>
        <taxon>Dikarya</taxon>
        <taxon>Basidiomycota</taxon>
        <taxon>Agaricomycotina</taxon>
        <taxon>Agaricomycetes</taxon>
        <taxon>Agaricomycetidae</taxon>
        <taxon>Boletales</taxon>
        <taxon>Coniophorineae</taxon>
        <taxon>Coniophoraceae</taxon>
        <taxon>Coniophora</taxon>
    </lineage>
</organism>
<dbReference type="KEGG" id="cput:CONPUDRAFT_89975"/>
<keyword evidence="3" id="KW-1185">Reference proteome</keyword>
<dbReference type="EMBL" id="JH711578">
    <property type="protein sequence ID" value="EIW80898.1"/>
    <property type="molecule type" value="Genomic_DNA"/>
</dbReference>
<feature type="compositionally biased region" description="Basic and acidic residues" evidence="1">
    <location>
        <begin position="74"/>
        <end position="87"/>
    </location>
</feature>
<dbReference type="Proteomes" id="UP000053558">
    <property type="component" value="Unassembled WGS sequence"/>
</dbReference>
<feature type="compositionally biased region" description="Low complexity" evidence="1">
    <location>
        <begin position="1"/>
        <end position="18"/>
    </location>
</feature>
<dbReference type="GeneID" id="19211362"/>